<dbReference type="PANTHER" id="PTHR11774">
    <property type="entry name" value="GERANYLGERANYL TRANSFERASE TYPE BETA SUBUNIT"/>
    <property type="match status" value="1"/>
</dbReference>
<evidence type="ECO:0000259" key="10">
    <source>
        <dbReference type="Pfam" id="PF00432"/>
    </source>
</evidence>
<evidence type="ECO:0000256" key="6">
    <source>
        <dbReference type="ARBA" id="ARBA00022737"/>
    </source>
</evidence>
<organism evidence="11 12">
    <name type="scientific">Paenibacillus zeisoli</name>
    <dbReference type="NCBI Taxonomy" id="2496267"/>
    <lineage>
        <taxon>Bacteria</taxon>
        <taxon>Bacillati</taxon>
        <taxon>Bacillota</taxon>
        <taxon>Bacilli</taxon>
        <taxon>Bacillales</taxon>
        <taxon>Paenibacillaceae</taxon>
        <taxon>Paenibacillus</taxon>
    </lineage>
</organism>
<evidence type="ECO:0000256" key="1">
    <source>
        <dbReference type="ARBA" id="ARBA00001947"/>
    </source>
</evidence>
<dbReference type="Gene3D" id="1.50.10.20">
    <property type="match status" value="2"/>
</dbReference>
<dbReference type="GO" id="GO:0046872">
    <property type="term" value="F:metal ion binding"/>
    <property type="evidence" value="ECO:0007669"/>
    <property type="project" value="UniProtKB-KW"/>
</dbReference>
<sequence length="742" mass="81103">MTITKQVESQLDYLWNALVDQAHGGVVTSLDANGIDIICDDKQLEDQALSVWALSRSADHADKAAVLAQSLLQLKDPENAGYIELTDRYWRPHAPGYVKTASRQVLAALALLEAGSVAKDSSLVQEGLLLVDHISAALHTHNFASILNRDWSSQLDDRRDLKTAALSVLALDLAEQLQPHADFRAKRDSALDHLVLFIDKKEGGAHDKLSAEGTPILLGGKRLESQALAALSLARLSRTLNRSDLLAEAEQLIAFIARHLVHPMYGGYWDRSRTDGTVEVDGIQGYFGSASPFPVLKVSDHAILLLALHEIGWQQKPELQEVARTAFNVIHNYTDHRAGGVFHGQGNWFSTPVDPTVPLGRHFWVPPHTPGSFHAGNFAYVPLQQKQAYTQAWAGLALTAARVSEFREAAAYNEPVSVKVDLLEHKLDEELTSSLHALSAPYIDIPQYVKWLKLTRSGGGYGLTPYRSPLGFRSDRSSQVFSTLHVLADFHVLKEEVPEPALLAANIRVCQNPDGGFGEQPGHPSEAFTTYCGVLSLHILGEAPSHPAACITYLQSCQNPDGGFGNAPGYRSDIWHTNLSVAALKALDAEPHDKEACARFIVSCADEQGAYGIHPGAPSETFSAYRAISSLYILGYEPPHVELTVNWLQSCQMPDGGFVYRPGRARSFVGSYHAIAALYLLGEHPANIEACKKWMSAHQNPDGGFGRQLGGVSDTTDEGFICLHTAYMLENLLSRTWVAMVS</sequence>
<evidence type="ECO:0000313" key="11">
    <source>
        <dbReference type="EMBL" id="RUT29632.1"/>
    </source>
</evidence>
<dbReference type="Gene3D" id="1.50.10.10">
    <property type="match status" value="2"/>
</dbReference>
<dbReference type="RefSeq" id="WP_127200015.1">
    <property type="nucleotide sequence ID" value="NZ_RZNX01000006.1"/>
</dbReference>
<evidence type="ECO:0000256" key="9">
    <source>
        <dbReference type="ARBA" id="ARBA00032766"/>
    </source>
</evidence>
<evidence type="ECO:0000256" key="7">
    <source>
        <dbReference type="ARBA" id="ARBA00022833"/>
    </source>
</evidence>
<dbReference type="GO" id="GO:0005975">
    <property type="term" value="P:carbohydrate metabolic process"/>
    <property type="evidence" value="ECO:0007669"/>
    <property type="project" value="InterPro"/>
</dbReference>
<protein>
    <recommendedName>
        <fullName evidence="8">Geranylgeranyl transferase type II subunit beta</fullName>
    </recommendedName>
    <alternativeName>
        <fullName evidence="9">Type II protein geranyl-geranyltransferase subunit beta</fullName>
    </alternativeName>
</protein>
<evidence type="ECO:0000256" key="5">
    <source>
        <dbReference type="ARBA" id="ARBA00022723"/>
    </source>
</evidence>
<feature type="domain" description="Prenyltransferase alpha-alpha toroid" evidence="10">
    <location>
        <begin position="477"/>
        <end position="732"/>
    </location>
</feature>
<dbReference type="InterPro" id="IPR008930">
    <property type="entry name" value="Terpenoid_cyclase/PrenylTrfase"/>
</dbReference>
<dbReference type="AlphaFoldDB" id="A0A433X6F6"/>
<evidence type="ECO:0000313" key="12">
    <source>
        <dbReference type="Proteomes" id="UP000272464"/>
    </source>
</evidence>
<comment type="similarity">
    <text evidence="2">Belongs to the protein prenyltransferase subunit beta family.</text>
</comment>
<dbReference type="PANTHER" id="PTHR11774:SF11">
    <property type="entry name" value="GERANYLGERANYL TRANSFERASE TYPE-2 SUBUNIT BETA"/>
    <property type="match status" value="1"/>
</dbReference>
<accession>A0A433X6F6</accession>
<name>A0A433X6F6_9BACL</name>
<keyword evidence="7" id="KW-0862">Zinc</keyword>
<gene>
    <name evidence="11" type="ORF">EJP77_14765</name>
</gene>
<reference evidence="11 12" key="1">
    <citation type="submission" date="2018-12" db="EMBL/GenBank/DDBJ databases">
        <authorList>
            <person name="Sun L."/>
            <person name="Chen Z."/>
        </authorList>
    </citation>
    <scope>NUCLEOTIDE SEQUENCE [LARGE SCALE GENOMIC DNA]</scope>
    <source>
        <strain evidence="11 12">3-5-3</strain>
    </source>
</reference>
<comment type="cofactor">
    <cofactor evidence="1">
        <name>Zn(2+)</name>
        <dbReference type="ChEBI" id="CHEBI:29105"/>
    </cofactor>
</comment>
<keyword evidence="4" id="KW-0808">Transferase</keyword>
<dbReference type="SUPFAM" id="SSF48208">
    <property type="entry name" value="Six-hairpin glycosidases"/>
    <property type="match status" value="1"/>
</dbReference>
<dbReference type="SUPFAM" id="SSF48239">
    <property type="entry name" value="Terpenoid cyclases/Protein prenyltransferases"/>
    <property type="match status" value="2"/>
</dbReference>
<dbReference type="Pfam" id="PF00432">
    <property type="entry name" value="Prenyltrans"/>
    <property type="match status" value="1"/>
</dbReference>
<keyword evidence="6" id="KW-0677">Repeat</keyword>
<dbReference type="Proteomes" id="UP000272464">
    <property type="component" value="Unassembled WGS sequence"/>
</dbReference>
<evidence type="ECO:0000256" key="4">
    <source>
        <dbReference type="ARBA" id="ARBA00022679"/>
    </source>
</evidence>
<evidence type="ECO:0000256" key="8">
    <source>
        <dbReference type="ARBA" id="ARBA00030816"/>
    </source>
</evidence>
<dbReference type="InterPro" id="IPR001330">
    <property type="entry name" value="Prenyltrans"/>
</dbReference>
<dbReference type="GO" id="GO:0008318">
    <property type="term" value="F:protein prenyltransferase activity"/>
    <property type="evidence" value="ECO:0007669"/>
    <property type="project" value="InterPro"/>
</dbReference>
<keyword evidence="12" id="KW-1185">Reference proteome</keyword>
<dbReference type="InterPro" id="IPR012341">
    <property type="entry name" value="6hp_glycosidase-like_sf"/>
</dbReference>
<evidence type="ECO:0000256" key="3">
    <source>
        <dbReference type="ARBA" id="ARBA00022602"/>
    </source>
</evidence>
<dbReference type="InterPro" id="IPR045089">
    <property type="entry name" value="PGGT1B-like"/>
</dbReference>
<dbReference type="InterPro" id="IPR008928">
    <property type="entry name" value="6-hairpin_glycosidase_sf"/>
</dbReference>
<dbReference type="EMBL" id="RZNX01000006">
    <property type="protein sequence ID" value="RUT29632.1"/>
    <property type="molecule type" value="Genomic_DNA"/>
</dbReference>
<proteinExistence type="inferred from homology"/>
<evidence type="ECO:0000256" key="2">
    <source>
        <dbReference type="ARBA" id="ARBA00010497"/>
    </source>
</evidence>
<dbReference type="OrthoDB" id="9758578at2"/>
<keyword evidence="3" id="KW-0637">Prenyltransferase</keyword>
<comment type="caution">
    <text evidence="11">The sequence shown here is derived from an EMBL/GenBank/DDBJ whole genome shotgun (WGS) entry which is preliminary data.</text>
</comment>
<keyword evidence="5" id="KW-0479">Metal-binding</keyword>